<protein>
    <recommendedName>
        <fullName evidence="4">ShKT domain-containing protein</fullName>
    </recommendedName>
</protein>
<dbReference type="Proteomes" id="UP000031327">
    <property type="component" value="Unassembled WGS sequence"/>
</dbReference>
<name>A0A0C1Q5Z2_9GAMM</name>
<evidence type="ECO:0000313" key="3">
    <source>
        <dbReference type="Proteomes" id="UP000031327"/>
    </source>
</evidence>
<feature type="signal peptide" evidence="1">
    <location>
        <begin position="1"/>
        <end position="20"/>
    </location>
</feature>
<reference evidence="2 3" key="1">
    <citation type="submission" date="2014-12" db="EMBL/GenBank/DDBJ databases">
        <title>Draft Genome Sequence of Pseudoalteromonas luteoviolacea HI1.</title>
        <authorList>
            <person name="Asahina A.Y."/>
            <person name="Hadfield M.G."/>
        </authorList>
    </citation>
    <scope>NUCLEOTIDE SEQUENCE [LARGE SCALE GENOMIC DNA]</scope>
    <source>
        <strain evidence="2 3">HI1</strain>
    </source>
</reference>
<proteinExistence type="predicted"/>
<dbReference type="AlphaFoldDB" id="A0A0C1Q5Z2"/>
<keyword evidence="1" id="KW-0732">Signal</keyword>
<dbReference type="EMBL" id="JWIC01000007">
    <property type="protein sequence ID" value="KID56001.1"/>
    <property type="molecule type" value="Genomic_DNA"/>
</dbReference>
<comment type="caution">
    <text evidence="2">The sequence shown here is derived from an EMBL/GenBank/DDBJ whole genome shotgun (WGS) entry which is preliminary data.</text>
</comment>
<organism evidence="2 3">
    <name type="scientific">Pseudoalteromonas luteoviolacea</name>
    <dbReference type="NCBI Taxonomy" id="43657"/>
    <lineage>
        <taxon>Bacteria</taxon>
        <taxon>Pseudomonadati</taxon>
        <taxon>Pseudomonadota</taxon>
        <taxon>Gammaproteobacteria</taxon>
        <taxon>Alteromonadales</taxon>
        <taxon>Pseudoalteromonadaceae</taxon>
        <taxon>Pseudoalteromonas</taxon>
    </lineage>
</organism>
<accession>A0A0C1Q5Z2</accession>
<dbReference type="RefSeq" id="WP_039610573.1">
    <property type="nucleotide sequence ID" value="NZ_JWIC01000007.1"/>
</dbReference>
<evidence type="ECO:0008006" key="4">
    <source>
        <dbReference type="Google" id="ProtNLM"/>
    </source>
</evidence>
<sequence>MKKVLLTAISCLGMSAAAIAVDTQSTTVNQTLTVDGVTSATYPAQPNVLALLTPSNACEARCQSDYNACVKWAPPWTNCNDFIRRCLNNCANK</sequence>
<gene>
    <name evidence="2" type="ORF">JF50_16930</name>
</gene>
<evidence type="ECO:0000313" key="2">
    <source>
        <dbReference type="EMBL" id="KID56001.1"/>
    </source>
</evidence>
<dbReference type="OrthoDB" id="6312229at2"/>
<evidence type="ECO:0000256" key="1">
    <source>
        <dbReference type="SAM" id="SignalP"/>
    </source>
</evidence>
<feature type="chain" id="PRO_5002137229" description="ShKT domain-containing protein" evidence="1">
    <location>
        <begin position="21"/>
        <end position="93"/>
    </location>
</feature>